<dbReference type="AlphaFoldDB" id="A0A1F6C434"/>
<gene>
    <name evidence="1" type="ORF">A2841_03275</name>
</gene>
<accession>A0A1F6C434</accession>
<comment type="caution">
    <text evidence="1">The sequence shown here is derived from an EMBL/GenBank/DDBJ whole genome shotgun (WGS) entry which is preliminary data.</text>
</comment>
<name>A0A1F6C434_9BACT</name>
<evidence type="ECO:0000313" key="1">
    <source>
        <dbReference type="EMBL" id="OGG43838.1"/>
    </source>
</evidence>
<dbReference type="EMBL" id="MFKP01000030">
    <property type="protein sequence ID" value="OGG43838.1"/>
    <property type="molecule type" value="Genomic_DNA"/>
</dbReference>
<proteinExistence type="predicted"/>
<reference evidence="1 2" key="1">
    <citation type="journal article" date="2016" name="Nat. Commun.">
        <title>Thousands of microbial genomes shed light on interconnected biogeochemical processes in an aquifer system.</title>
        <authorList>
            <person name="Anantharaman K."/>
            <person name="Brown C.T."/>
            <person name="Hug L.A."/>
            <person name="Sharon I."/>
            <person name="Castelle C.J."/>
            <person name="Probst A.J."/>
            <person name="Thomas B.C."/>
            <person name="Singh A."/>
            <person name="Wilkins M.J."/>
            <person name="Karaoz U."/>
            <person name="Brodie E.L."/>
            <person name="Williams K.H."/>
            <person name="Hubbard S.S."/>
            <person name="Banfield J.F."/>
        </authorList>
    </citation>
    <scope>NUCLEOTIDE SEQUENCE [LARGE SCALE GENOMIC DNA]</scope>
</reference>
<organism evidence="1 2">
    <name type="scientific">Candidatus Kaiserbacteria bacterium RIFCSPHIGHO2_01_FULL_48_10</name>
    <dbReference type="NCBI Taxonomy" id="1798476"/>
    <lineage>
        <taxon>Bacteria</taxon>
        <taxon>Candidatus Kaiseribacteriota</taxon>
    </lineage>
</organism>
<dbReference type="Proteomes" id="UP000178249">
    <property type="component" value="Unassembled WGS sequence"/>
</dbReference>
<sequence>MNAVEHRVFEKKKGPIGPFSGDPKHIASITISARTIRQGESVRYKGKRYFVENLYDDFKADIIFIDASRGLGKQKTRILHHVHVLLLEEWNEMG</sequence>
<protein>
    <submittedName>
        <fullName evidence="1">Uncharacterized protein</fullName>
    </submittedName>
</protein>
<evidence type="ECO:0000313" key="2">
    <source>
        <dbReference type="Proteomes" id="UP000178249"/>
    </source>
</evidence>